<gene>
    <name evidence="1" type="ORF">PBS003_LOCUS6773</name>
</gene>
<dbReference type="AlphaFoldDB" id="A0AAU9LGI0"/>
<reference evidence="1" key="1">
    <citation type="submission" date="2021-11" db="EMBL/GenBank/DDBJ databases">
        <authorList>
            <person name="Islam A."/>
            <person name="Islam S."/>
            <person name="Flora M.S."/>
            <person name="Rahman M."/>
            <person name="Ziaur R.M."/>
            <person name="Epstein J.H."/>
            <person name="Hassan M."/>
            <person name="Klassen M."/>
            <person name="Woodard K."/>
            <person name="Webb A."/>
            <person name="Webby R.J."/>
            <person name="El Zowalaty M.E."/>
        </authorList>
    </citation>
    <scope>NUCLEOTIDE SEQUENCE</scope>
    <source>
        <strain evidence="1">Pbs3</strain>
    </source>
</reference>
<accession>A0AAU9LGI0</accession>
<sequence length="125" mass="13811">MPKLRFGEEVEVDECRCLGTSTSGTSCMLRSMTCKGCFLSGVLKDQDINNCYSEARLQGLKLLKTPRDAKVLAEGATNEAETGHLDERRNGLLKPEHMKACVPQSFVAGQSKWKRRTSGLNVKFA</sequence>
<dbReference type="EMBL" id="CAKKTJ010000323">
    <property type="protein sequence ID" value="CAH0480148.1"/>
    <property type="molecule type" value="Genomic_DNA"/>
</dbReference>
<dbReference type="Proteomes" id="UP001160483">
    <property type="component" value="Unassembled WGS sequence"/>
</dbReference>
<organism evidence="1 2">
    <name type="scientific">Peronospora belbahrii</name>
    <dbReference type="NCBI Taxonomy" id="622444"/>
    <lineage>
        <taxon>Eukaryota</taxon>
        <taxon>Sar</taxon>
        <taxon>Stramenopiles</taxon>
        <taxon>Oomycota</taxon>
        <taxon>Peronosporomycetes</taxon>
        <taxon>Peronosporales</taxon>
        <taxon>Peronosporaceae</taxon>
        <taxon>Peronospora</taxon>
    </lineage>
</organism>
<proteinExistence type="predicted"/>
<protein>
    <submittedName>
        <fullName evidence="1">Uncharacterized protein</fullName>
    </submittedName>
</protein>
<dbReference type="PROSITE" id="PS51257">
    <property type="entry name" value="PROKAR_LIPOPROTEIN"/>
    <property type="match status" value="1"/>
</dbReference>
<evidence type="ECO:0000313" key="1">
    <source>
        <dbReference type="EMBL" id="CAH0480148.1"/>
    </source>
</evidence>
<name>A0AAU9LGI0_9STRA</name>
<comment type="caution">
    <text evidence="1">The sequence shown here is derived from an EMBL/GenBank/DDBJ whole genome shotgun (WGS) entry which is preliminary data.</text>
</comment>
<evidence type="ECO:0000313" key="2">
    <source>
        <dbReference type="Proteomes" id="UP001160483"/>
    </source>
</evidence>